<dbReference type="AlphaFoldDB" id="A0A1X7I932"/>
<feature type="binding site" evidence="2">
    <location>
        <position position="157"/>
    </location>
    <ligand>
        <name>CoA</name>
        <dbReference type="ChEBI" id="CHEBI:57287"/>
    </ligand>
</feature>
<dbReference type="GO" id="GO:0008897">
    <property type="term" value="F:holo-[acyl-carrier-protein] synthase activity"/>
    <property type="evidence" value="ECO:0007669"/>
    <property type="project" value="InterPro"/>
</dbReference>
<reference evidence="7" key="1">
    <citation type="submission" date="2017-04" db="EMBL/GenBank/DDBJ databases">
        <authorList>
            <person name="Varghese N."/>
            <person name="Submissions S."/>
        </authorList>
    </citation>
    <scope>NUCLEOTIDE SEQUENCE [LARGE SCALE GENOMIC DNA]</scope>
    <source>
        <strain evidence="7">VDS</strain>
    </source>
</reference>
<feature type="binding site" evidence="2">
    <location>
        <position position="161"/>
    </location>
    <ligand>
        <name>CoA</name>
        <dbReference type="ChEBI" id="CHEBI:57287"/>
    </ligand>
</feature>
<protein>
    <submittedName>
        <fullName evidence="6">4'-phosphopantetheinyl transferase EntD (Siderophore biosynthesis)</fullName>
    </submittedName>
</protein>
<dbReference type="Pfam" id="PF01648">
    <property type="entry name" value="ACPS"/>
    <property type="match status" value="1"/>
</dbReference>
<dbReference type="SUPFAM" id="SSF56214">
    <property type="entry name" value="4'-phosphopantetheinyl transferase"/>
    <property type="match status" value="1"/>
</dbReference>
<dbReference type="InterPro" id="IPR008278">
    <property type="entry name" value="4-PPantetheinyl_Trfase_dom"/>
</dbReference>
<sequence length="218" mass="24648">MLNSSLFPDAARFCYVITDRERPDLQNYHGLHPLEQALVSHSVDVRKAEFGDARWCAHQALRDLGEWDNEPILRGERGMPLWPRDITGSMTHTEGFRAAVVAPRTHVRSMGLDAEPADPLPREVIGSIARPGEMPQLERLRNEGIECADRLLFCAKEATYKAWFPMTHRWLGFEDAEIDIRSDGSFVSYLLVRPTPVPFISGRWMVDDGYVIAATAVT</sequence>
<dbReference type="EMBL" id="FXAR01000001">
    <property type="protein sequence ID" value="SMG11100.1"/>
    <property type="molecule type" value="Genomic_DNA"/>
</dbReference>
<dbReference type="OrthoDB" id="8210607at2"/>
<feature type="domain" description="4'-phosphopantetheinyl transferase N-terminal" evidence="5">
    <location>
        <begin position="35"/>
        <end position="102"/>
    </location>
</feature>
<feature type="binding site" evidence="3">
    <location>
        <position position="114"/>
    </location>
    <ligand>
        <name>Mg(2+)</name>
        <dbReference type="ChEBI" id="CHEBI:18420"/>
    </ligand>
</feature>
<dbReference type="Proteomes" id="UP000193309">
    <property type="component" value="Unassembled WGS sequence"/>
</dbReference>
<dbReference type="RefSeq" id="WP_085548700.1">
    <property type="nucleotide sequence ID" value="NZ_FXAR01000001.1"/>
</dbReference>
<dbReference type="PRINTS" id="PR01399">
    <property type="entry name" value="ENTSNTHTASED"/>
</dbReference>
<feature type="binding site" evidence="2">
    <location>
        <begin position="91"/>
        <end position="92"/>
    </location>
    <ligand>
        <name>CoA</name>
        <dbReference type="ChEBI" id="CHEBI:57287"/>
    </ligand>
</feature>
<comment type="cofactor">
    <cofactor evidence="3">
        <name>Mg(2+)</name>
        <dbReference type="ChEBI" id="CHEBI:18420"/>
    </cofactor>
</comment>
<keyword evidence="3" id="KW-0479">Metal-binding</keyword>
<dbReference type="GO" id="GO:0005886">
    <property type="term" value="C:plasma membrane"/>
    <property type="evidence" value="ECO:0007669"/>
    <property type="project" value="TreeGrafter"/>
</dbReference>
<dbReference type="InterPro" id="IPR037143">
    <property type="entry name" value="4-PPantetheinyl_Trfase_dom_sf"/>
</dbReference>
<feature type="binding site" evidence="2">
    <location>
        <position position="46"/>
    </location>
    <ligand>
        <name>CoA</name>
        <dbReference type="ChEBI" id="CHEBI:57287"/>
    </ligand>
</feature>
<feature type="domain" description="4'-phosphopantetheinyl transferase" evidence="4">
    <location>
        <begin position="110"/>
        <end position="214"/>
    </location>
</feature>
<keyword evidence="7" id="KW-1185">Reference proteome</keyword>
<evidence type="ECO:0000313" key="6">
    <source>
        <dbReference type="EMBL" id="SMG11100.1"/>
    </source>
</evidence>
<dbReference type="PANTHER" id="PTHR38096:SF1">
    <property type="entry name" value="ENTEROBACTIN SYNTHASE COMPONENT D"/>
    <property type="match status" value="1"/>
</dbReference>
<accession>A0A1X7I932</accession>
<evidence type="ECO:0000256" key="2">
    <source>
        <dbReference type="PIRSR" id="PIRSR603542-1"/>
    </source>
</evidence>
<dbReference type="GO" id="GO:0009366">
    <property type="term" value="C:enterobactin synthetase complex"/>
    <property type="evidence" value="ECO:0007669"/>
    <property type="project" value="InterPro"/>
</dbReference>
<keyword evidence="3" id="KW-0460">Magnesium</keyword>
<feature type="binding site" evidence="2">
    <location>
        <position position="54"/>
    </location>
    <ligand>
        <name>CoA</name>
        <dbReference type="ChEBI" id="CHEBI:57287"/>
    </ligand>
</feature>
<dbReference type="GO" id="GO:0009239">
    <property type="term" value="P:enterobactin biosynthetic process"/>
    <property type="evidence" value="ECO:0007669"/>
    <property type="project" value="InterPro"/>
</dbReference>
<feature type="binding site" evidence="3">
    <location>
        <position position="115"/>
    </location>
    <ligand>
        <name>Mg(2+)</name>
        <dbReference type="ChEBI" id="CHEBI:18420"/>
    </ligand>
</feature>
<dbReference type="Pfam" id="PF17837">
    <property type="entry name" value="4PPT_N"/>
    <property type="match status" value="1"/>
</dbReference>
<dbReference type="GO" id="GO:0000287">
    <property type="term" value="F:magnesium ion binding"/>
    <property type="evidence" value="ECO:0007669"/>
    <property type="project" value="InterPro"/>
</dbReference>
<evidence type="ECO:0000256" key="3">
    <source>
        <dbReference type="PIRSR" id="PIRSR603542-2"/>
    </source>
</evidence>
<evidence type="ECO:0000256" key="1">
    <source>
        <dbReference type="ARBA" id="ARBA00022679"/>
    </source>
</evidence>
<dbReference type="InterPro" id="IPR003542">
    <property type="entry name" value="Enbac_synth_compD-like"/>
</dbReference>
<feature type="binding site" evidence="3">
    <location>
        <position position="113"/>
    </location>
    <ligand>
        <name>Mg(2+)</name>
        <dbReference type="ChEBI" id="CHEBI:18420"/>
    </ligand>
</feature>
<name>A0A1X7I932_9CORY</name>
<proteinExistence type="predicted"/>
<evidence type="ECO:0000259" key="4">
    <source>
        <dbReference type="Pfam" id="PF01648"/>
    </source>
</evidence>
<gene>
    <name evidence="6" type="ORF">SAMN06295981_0563</name>
</gene>
<feature type="binding site" evidence="2">
    <location>
        <position position="113"/>
    </location>
    <ligand>
        <name>CoA</name>
        <dbReference type="ChEBI" id="CHEBI:57287"/>
    </ligand>
</feature>
<keyword evidence="1 6" id="KW-0808">Transferase</keyword>
<dbReference type="STRING" id="1610489.SAMN06295981_0563"/>
<evidence type="ECO:0000259" key="5">
    <source>
        <dbReference type="Pfam" id="PF17837"/>
    </source>
</evidence>
<dbReference type="PANTHER" id="PTHR38096">
    <property type="entry name" value="ENTEROBACTIN SYNTHASE COMPONENT D"/>
    <property type="match status" value="1"/>
</dbReference>
<organism evidence="6 7">
    <name type="scientific">Corynebacterium pollutisoli</name>
    <dbReference type="NCBI Taxonomy" id="1610489"/>
    <lineage>
        <taxon>Bacteria</taxon>
        <taxon>Bacillati</taxon>
        <taxon>Actinomycetota</taxon>
        <taxon>Actinomycetes</taxon>
        <taxon>Mycobacteriales</taxon>
        <taxon>Corynebacteriaceae</taxon>
        <taxon>Corynebacterium</taxon>
    </lineage>
</organism>
<feature type="binding site" evidence="2">
    <location>
        <position position="171"/>
    </location>
    <ligand>
        <name>CoA</name>
        <dbReference type="ChEBI" id="CHEBI:57287"/>
    </ligand>
</feature>
<evidence type="ECO:0000313" key="7">
    <source>
        <dbReference type="Proteomes" id="UP000193309"/>
    </source>
</evidence>
<dbReference type="InterPro" id="IPR041354">
    <property type="entry name" value="4PPT_N"/>
</dbReference>